<reference evidence="4" key="1">
    <citation type="submission" date="2022-10" db="EMBL/GenBank/DDBJ databases">
        <title>Novel sulphate-reducing endosymbionts in the free-living metamonad Anaeramoeba.</title>
        <authorList>
            <person name="Jerlstrom-Hultqvist J."/>
            <person name="Cepicka I."/>
            <person name="Gallot-Lavallee L."/>
            <person name="Salas-Leiva D."/>
            <person name="Curtis B.A."/>
            <person name="Zahonova K."/>
            <person name="Pipaliya S."/>
            <person name="Dacks J."/>
            <person name="Roger A.J."/>
        </authorList>
    </citation>
    <scope>NUCLEOTIDE SEQUENCE</scope>
    <source>
        <strain evidence="4">BMAN</strain>
    </source>
</reference>
<keyword evidence="5" id="KW-1185">Reference proteome</keyword>
<feature type="domain" description="Cyclin C-terminal" evidence="3">
    <location>
        <begin position="516"/>
        <end position="594"/>
    </location>
</feature>
<dbReference type="InterPro" id="IPR036915">
    <property type="entry name" value="Cyclin-like_sf"/>
</dbReference>
<evidence type="ECO:0000259" key="3">
    <source>
        <dbReference type="Pfam" id="PF02984"/>
    </source>
</evidence>
<accession>A0A9Q0LET4</accession>
<dbReference type="AlphaFoldDB" id="A0A9Q0LET4"/>
<feature type="domain" description="Cyclin N-terminal" evidence="2">
    <location>
        <begin position="334"/>
        <end position="455"/>
    </location>
</feature>
<dbReference type="SUPFAM" id="SSF141571">
    <property type="entry name" value="Pentapeptide repeat-like"/>
    <property type="match status" value="1"/>
</dbReference>
<gene>
    <name evidence="4" type="ORF">M0811_11222</name>
</gene>
<dbReference type="OrthoDB" id="306099at2759"/>
<comment type="caution">
    <text evidence="4">The sequence shown here is derived from an EMBL/GenBank/DDBJ whole genome shotgun (WGS) entry which is preliminary data.</text>
</comment>
<dbReference type="EMBL" id="JAPDFW010000098">
    <property type="protein sequence ID" value="KAJ5070193.1"/>
    <property type="molecule type" value="Genomic_DNA"/>
</dbReference>
<evidence type="ECO:0000259" key="2">
    <source>
        <dbReference type="Pfam" id="PF00134"/>
    </source>
</evidence>
<evidence type="ECO:0000313" key="4">
    <source>
        <dbReference type="EMBL" id="KAJ5070193.1"/>
    </source>
</evidence>
<proteinExistence type="predicted"/>
<dbReference type="PANTHER" id="PTHR10177">
    <property type="entry name" value="CYCLINS"/>
    <property type="match status" value="1"/>
</dbReference>
<name>A0A9Q0LET4_ANAIG</name>
<sequence>MIKFPKLFTTFSFNNPINSNKIENYLNISTNQFDYQKKTNINESSLISKQNKGKFRSNYNQKKNLKGIELIKEKRMKKKTSLEKGNSKRINLRDDYLAIDKEMDIDNQLIQNDLNENDLIQSDLIQNDLIQNQLIQNDLIQNDLIQSDLIQNDLIQSDLIQNDLIQNDLIQNDLIQNDLIQNDLIQNDLNENDLIQNDLIQNDLIQNDLIQNDLIQNDLIQNDFNIQKKPFKSNIDKHVSLPTFDHIPNNFGSYPFNINQKIHQKIKKKLEILFEKFLNQTKEESKKSFTNFCTFQINSNQIDPNKREHLKSRFNSLSQINFANRCLTDNHLEMMLEKEKSFQKEKIQNSKIHNQNYRNKMIDSISFSCHELDLTKETFYLSIEYFERLINLIPNKISHQEKLYQNACILLAAKMNEEEVPSISLFAPFFEFDQNYDQKLIEAEKEILKIFNYKLTDPTINSFLIYFLDRARWCFPIESFPSLAKGSIDYDLVHEYSSIISHIPKKHDQLQNPKDIQFVERFFKIPKFPKDLYWIICEIINLALRDVKSLQFQPSLIAAAAFSCYFRDPKLVELITTFSQENLFQCKNWISKYDRSQRRAFKINDEFLDLIKEDEVFFHFHNVSANEFIRRFLD</sequence>
<dbReference type="SUPFAM" id="SSF47954">
    <property type="entry name" value="Cyclin-like"/>
    <property type="match status" value="2"/>
</dbReference>
<dbReference type="Proteomes" id="UP001149090">
    <property type="component" value="Unassembled WGS sequence"/>
</dbReference>
<protein>
    <submittedName>
        <fullName evidence="4">Cyclin</fullName>
    </submittedName>
</protein>
<evidence type="ECO:0000256" key="1">
    <source>
        <dbReference type="ARBA" id="ARBA00023127"/>
    </source>
</evidence>
<dbReference type="Pfam" id="PF02984">
    <property type="entry name" value="Cyclin_C"/>
    <property type="match status" value="1"/>
</dbReference>
<dbReference type="Pfam" id="PF00134">
    <property type="entry name" value="Cyclin_N"/>
    <property type="match status" value="1"/>
</dbReference>
<dbReference type="InterPro" id="IPR039361">
    <property type="entry name" value="Cyclin"/>
</dbReference>
<keyword evidence="1" id="KW-0195">Cyclin</keyword>
<dbReference type="Gene3D" id="1.10.472.10">
    <property type="entry name" value="Cyclin-like"/>
    <property type="match status" value="2"/>
</dbReference>
<dbReference type="InterPro" id="IPR006671">
    <property type="entry name" value="Cyclin_N"/>
</dbReference>
<organism evidence="4 5">
    <name type="scientific">Anaeramoeba ignava</name>
    <name type="common">Anaerobic marine amoeba</name>
    <dbReference type="NCBI Taxonomy" id="1746090"/>
    <lineage>
        <taxon>Eukaryota</taxon>
        <taxon>Metamonada</taxon>
        <taxon>Anaeramoebidae</taxon>
        <taxon>Anaeramoeba</taxon>
    </lineage>
</organism>
<dbReference type="InterPro" id="IPR004367">
    <property type="entry name" value="Cyclin_C-dom"/>
</dbReference>
<evidence type="ECO:0000313" key="5">
    <source>
        <dbReference type="Proteomes" id="UP001149090"/>
    </source>
</evidence>